<dbReference type="Pfam" id="PF03284">
    <property type="entry name" value="PHZA_PHZB"/>
    <property type="match status" value="1"/>
</dbReference>
<proteinExistence type="inferred from homology"/>
<dbReference type="InterPro" id="IPR032710">
    <property type="entry name" value="NTF2-like_dom_sf"/>
</dbReference>
<name>A0ABU5W1N2_9BACT</name>
<protein>
    <submittedName>
        <fullName evidence="3">PhzA/PhzB family protein</fullName>
    </submittedName>
</protein>
<evidence type="ECO:0000256" key="2">
    <source>
        <dbReference type="ARBA" id="ARBA00023194"/>
    </source>
</evidence>
<dbReference type="EMBL" id="JAYGJQ010000003">
    <property type="protein sequence ID" value="MEA9358439.1"/>
    <property type="molecule type" value="Genomic_DNA"/>
</dbReference>
<sequence length="138" mass="15512">MKSARELMQTYLDNFHHDTSVSLDVFAEEGVIEFPYLKSIGMPERYSGKKNIGELLVNLKKTIPDFKFQNIIIYNGATPDEAFAEYSVDAMVPSLGRVYKQHYAARIVSKNGKIIILREFLDTIAVAKALLPAGLNDI</sequence>
<dbReference type="InterPro" id="IPR004964">
    <property type="entry name" value="PhzA_PhzB"/>
</dbReference>
<dbReference type="Gene3D" id="3.10.450.50">
    <property type="match status" value="1"/>
</dbReference>
<keyword evidence="2" id="KW-0045">Antibiotic biosynthesis</keyword>
<dbReference type="Proteomes" id="UP001302274">
    <property type="component" value="Unassembled WGS sequence"/>
</dbReference>
<organism evidence="3 4">
    <name type="scientific">Bacteriovorax antarcticus</name>
    <dbReference type="NCBI Taxonomy" id="3088717"/>
    <lineage>
        <taxon>Bacteria</taxon>
        <taxon>Pseudomonadati</taxon>
        <taxon>Bdellovibrionota</taxon>
        <taxon>Bacteriovoracia</taxon>
        <taxon>Bacteriovoracales</taxon>
        <taxon>Bacteriovoracaceae</taxon>
        <taxon>Bacteriovorax</taxon>
    </lineage>
</organism>
<dbReference type="RefSeq" id="WP_323578842.1">
    <property type="nucleotide sequence ID" value="NZ_JAYGJQ010000003.1"/>
</dbReference>
<evidence type="ECO:0000256" key="1">
    <source>
        <dbReference type="ARBA" id="ARBA00009377"/>
    </source>
</evidence>
<evidence type="ECO:0000313" key="4">
    <source>
        <dbReference type="Proteomes" id="UP001302274"/>
    </source>
</evidence>
<keyword evidence="4" id="KW-1185">Reference proteome</keyword>
<dbReference type="SUPFAM" id="SSF54427">
    <property type="entry name" value="NTF2-like"/>
    <property type="match status" value="1"/>
</dbReference>
<reference evidence="3 4" key="1">
    <citation type="submission" date="2023-11" db="EMBL/GenBank/DDBJ databases">
        <title>A Novel Polar Bacteriovorax (B. antarcticus) Isolated from the Biocrust in Antarctica.</title>
        <authorList>
            <person name="Mun W."/>
            <person name="Choi S.Y."/>
            <person name="Mitchell R.J."/>
        </authorList>
    </citation>
    <scope>NUCLEOTIDE SEQUENCE [LARGE SCALE GENOMIC DNA]</scope>
    <source>
        <strain evidence="3 4">PP10</strain>
    </source>
</reference>
<comment type="caution">
    <text evidence="3">The sequence shown here is derived from an EMBL/GenBank/DDBJ whole genome shotgun (WGS) entry which is preliminary data.</text>
</comment>
<gene>
    <name evidence="3" type="ORF">SHI21_19540</name>
</gene>
<accession>A0ABU5W1N2</accession>
<evidence type="ECO:0000313" key="3">
    <source>
        <dbReference type="EMBL" id="MEA9358439.1"/>
    </source>
</evidence>
<comment type="similarity">
    <text evidence="1">Belongs to the PhzA/PhzB family.</text>
</comment>